<dbReference type="OrthoDB" id="6678638at2"/>
<evidence type="ECO:0000256" key="1">
    <source>
        <dbReference type="SAM" id="Phobius"/>
    </source>
</evidence>
<evidence type="ECO:0000313" key="2">
    <source>
        <dbReference type="EMBL" id="RZT96628.1"/>
    </source>
</evidence>
<keyword evidence="1" id="KW-0472">Membrane</keyword>
<dbReference type="Proteomes" id="UP000293562">
    <property type="component" value="Unassembled WGS sequence"/>
</dbReference>
<comment type="caution">
    <text evidence="2">The sequence shown here is derived from an EMBL/GenBank/DDBJ whole genome shotgun (WGS) entry which is preliminary data.</text>
</comment>
<keyword evidence="1" id="KW-0812">Transmembrane</keyword>
<organism evidence="2 3">
    <name type="scientific">Ancylomarina subtilis</name>
    <dbReference type="NCBI Taxonomy" id="1639035"/>
    <lineage>
        <taxon>Bacteria</taxon>
        <taxon>Pseudomonadati</taxon>
        <taxon>Bacteroidota</taxon>
        <taxon>Bacteroidia</taxon>
        <taxon>Marinilabiliales</taxon>
        <taxon>Marinifilaceae</taxon>
        <taxon>Ancylomarina</taxon>
    </lineage>
</organism>
<gene>
    <name evidence="2" type="ORF">EV201_1269</name>
</gene>
<feature type="transmembrane region" description="Helical" evidence="1">
    <location>
        <begin position="50"/>
        <end position="70"/>
    </location>
</feature>
<name>A0A4Q7VKR3_9BACT</name>
<evidence type="ECO:0008006" key="4">
    <source>
        <dbReference type="Google" id="ProtNLM"/>
    </source>
</evidence>
<evidence type="ECO:0000313" key="3">
    <source>
        <dbReference type="Proteomes" id="UP000293562"/>
    </source>
</evidence>
<proteinExistence type="predicted"/>
<dbReference type="EMBL" id="SHKN01000001">
    <property type="protein sequence ID" value="RZT96628.1"/>
    <property type="molecule type" value="Genomic_DNA"/>
</dbReference>
<keyword evidence="3" id="KW-1185">Reference proteome</keyword>
<accession>A0A4Q7VKR3</accession>
<sequence>MKEKKEQIKKRWMIFAFVILAILISFTPYLFSQFYTGIDFSKTGSIGDTIGGITAPFINLLAAFIIYISFNEQVKANKIQTDSLDKMKIERRDEQLINIIFEDSKRILDKIDSFEITSDDLNKLGPVEKFSRNLKGFEAIVVFFATIYTIRDNPILKSSFLREAPIITMINNDIRNLLDVISIISSPETKAMYFQRYENQIHQAFFSSFSDEKCNFHFDSEYFCSIAWDFSKINIKVYEKLKDSLPKT</sequence>
<feature type="transmembrane region" description="Helical" evidence="1">
    <location>
        <begin position="12"/>
        <end position="30"/>
    </location>
</feature>
<keyword evidence="1" id="KW-1133">Transmembrane helix</keyword>
<dbReference type="RefSeq" id="WP_130306610.1">
    <property type="nucleotide sequence ID" value="NZ_SHKN01000001.1"/>
</dbReference>
<protein>
    <recommendedName>
        <fullName evidence="4">Phage abortive infection protein</fullName>
    </recommendedName>
</protein>
<reference evidence="2 3" key="1">
    <citation type="submission" date="2019-02" db="EMBL/GenBank/DDBJ databases">
        <title>Genomic Encyclopedia of Type Strains, Phase IV (KMG-IV): sequencing the most valuable type-strain genomes for metagenomic binning, comparative biology and taxonomic classification.</title>
        <authorList>
            <person name="Goeker M."/>
        </authorList>
    </citation>
    <scope>NUCLEOTIDE SEQUENCE [LARGE SCALE GENOMIC DNA]</scope>
    <source>
        <strain evidence="2 3">DSM 28825</strain>
    </source>
</reference>
<dbReference type="AlphaFoldDB" id="A0A4Q7VKR3"/>